<dbReference type="EMBL" id="BPVZ01000272">
    <property type="protein sequence ID" value="GKV48844.1"/>
    <property type="molecule type" value="Genomic_DNA"/>
</dbReference>
<dbReference type="AlphaFoldDB" id="A0AAV5MGX8"/>
<accession>A0AAV5MGX8</accession>
<keyword evidence="2" id="KW-1185">Reference proteome</keyword>
<reference evidence="1 2" key="1">
    <citation type="journal article" date="2021" name="Commun. Biol.">
        <title>The genome of Shorea leprosula (Dipterocarpaceae) highlights the ecological relevance of drought in aseasonal tropical rainforests.</title>
        <authorList>
            <person name="Ng K.K.S."/>
            <person name="Kobayashi M.J."/>
            <person name="Fawcett J.A."/>
            <person name="Hatakeyama M."/>
            <person name="Paape T."/>
            <person name="Ng C.H."/>
            <person name="Ang C.C."/>
            <person name="Tnah L.H."/>
            <person name="Lee C.T."/>
            <person name="Nishiyama T."/>
            <person name="Sese J."/>
            <person name="O'Brien M.J."/>
            <person name="Copetti D."/>
            <person name="Mohd Noor M.I."/>
            <person name="Ong R.C."/>
            <person name="Putra M."/>
            <person name="Sireger I.Z."/>
            <person name="Indrioko S."/>
            <person name="Kosugi Y."/>
            <person name="Izuno A."/>
            <person name="Isagi Y."/>
            <person name="Lee S.L."/>
            <person name="Shimizu K.K."/>
        </authorList>
    </citation>
    <scope>NUCLEOTIDE SEQUENCE [LARGE SCALE GENOMIC DNA]</scope>
    <source>
        <strain evidence="1">214</strain>
    </source>
</reference>
<sequence>MIAKSNSIEKRGRKLDNGRKSYIHSSKINLLWDLHDETELKRTCLSNGALGMV</sequence>
<gene>
    <name evidence="1" type="ORF">SLEP1_g55635</name>
</gene>
<protein>
    <submittedName>
        <fullName evidence="1">Uncharacterized protein</fullName>
    </submittedName>
</protein>
<comment type="caution">
    <text evidence="1">The sequence shown here is derived from an EMBL/GenBank/DDBJ whole genome shotgun (WGS) entry which is preliminary data.</text>
</comment>
<proteinExistence type="predicted"/>
<evidence type="ECO:0000313" key="1">
    <source>
        <dbReference type="EMBL" id="GKV48844.1"/>
    </source>
</evidence>
<dbReference type="Proteomes" id="UP001054252">
    <property type="component" value="Unassembled WGS sequence"/>
</dbReference>
<evidence type="ECO:0000313" key="2">
    <source>
        <dbReference type="Proteomes" id="UP001054252"/>
    </source>
</evidence>
<organism evidence="1 2">
    <name type="scientific">Rubroshorea leprosula</name>
    <dbReference type="NCBI Taxonomy" id="152421"/>
    <lineage>
        <taxon>Eukaryota</taxon>
        <taxon>Viridiplantae</taxon>
        <taxon>Streptophyta</taxon>
        <taxon>Embryophyta</taxon>
        <taxon>Tracheophyta</taxon>
        <taxon>Spermatophyta</taxon>
        <taxon>Magnoliopsida</taxon>
        <taxon>eudicotyledons</taxon>
        <taxon>Gunneridae</taxon>
        <taxon>Pentapetalae</taxon>
        <taxon>rosids</taxon>
        <taxon>malvids</taxon>
        <taxon>Malvales</taxon>
        <taxon>Dipterocarpaceae</taxon>
        <taxon>Rubroshorea</taxon>
    </lineage>
</organism>
<name>A0AAV5MGX8_9ROSI</name>